<dbReference type="OrthoDB" id="9782387at2"/>
<keyword evidence="3" id="KW-0004">4Fe-4S</keyword>
<dbReference type="Pfam" id="PF25160">
    <property type="entry name" value="LdpA_Fe-S-bd"/>
    <property type="match status" value="1"/>
</dbReference>
<gene>
    <name evidence="11" type="ORF">JT25_016500</name>
</gene>
<keyword evidence="12" id="KW-1185">Reference proteome</keyword>
<dbReference type="EMBL" id="CP014476">
    <property type="protein sequence ID" value="AMK78060.1"/>
    <property type="molecule type" value="Genomic_DNA"/>
</dbReference>
<evidence type="ECO:0000256" key="1">
    <source>
        <dbReference type="ARBA" id="ARBA00001966"/>
    </source>
</evidence>
<feature type="domain" description="4Fe-4S ferredoxin-type" evidence="9">
    <location>
        <begin position="79"/>
        <end position="108"/>
    </location>
</feature>
<dbReference type="GO" id="GO:0046872">
    <property type="term" value="F:metal ion binding"/>
    <property type="evidence" value="ECO:0007669"/>
    <property type="project" value="UniProtKB-KW"/>
</dbReference>
<comment type="cofactor">
    <cofactor evidence="1">
        <name>[4Fe-4S] cluster</name>
        <dbReference type="ChEBI" id="CHEBI:49883"/>
    </cofactor>
</comment>
<accession>A0A126T7P8</accession>
<dbReference type="STRING" id="1538553.JT25_016500"/>
<dbReference type="SFLD" id="SFLDG01066">
    <property type="entry name" value="organic_radical-activating_enz"/>
    <property type="match status" value="1"/>
</dbReference>
<evidence type="ECO:0000256" key="7">
    <source>
        <dbReference type="ARBA" id="ARBA00023004"/>
    </source>
</evidence>
<evidence type="ECO:0000259" key="10">
    <source>
        <dbReference type="PROSITE" id="PS51918"/>
    </source>
</evidence>
<evidence type="ECO:0000256" key="8">
    <source>
        <dbReference type="ARBA" id="ARBA00023014"/>
    </source>
</evidence>
<dbReference type="PROSITE" id="PS51379">
    <property type="entry name" value="4FE4S_FER_2"/>
    <property type="match status" value="1"/>
</dbReference>
<keyword evidence="6" id="KW-0560">Oxidoreductase</keyword>
<dbReference type="CDD" id="cd01335">
    <property type="entry name" value="Radical_SAM"/>
    <property type="match status" value="1"/>
</dbReference>
<evidence type="ECO:0000259" key="9">
    <source>
        <dbReference type="PROSITE" id="PS51379"/>
    </source>
</evidence>
<dbReference type="SUPFAM" id="SSF102114">
    <property type="entry name" value="Radical SAM enzymes"/>
    <property type="match status" value="1"/>
</dbReference>
<dbReference type="Gene3D" id="3.30.70.20">
    <property type="match status" value="1"/>
</dbReference>
<dbReference type="InterPro" id="IPR034457">
    <property type="entry name" value="Organic_radical-activating"/>
</dbReference>
<dbReference type="RefSeq" id="WP_036273274.1">
    <property type="nucleotide sequence ID" value="NZ_CP014476.1"/>
</dbReference>
<organism evidence="11 12">
    <name type="scientific">Methylomonas denitrificans</name>
    <dbReference type="NCBI Taxonomy" id="1538553"/>
    <lineage>
        <taxon>Bacteria</taxon>
        <taxon>Pseudomonadati</taxon>
        <taxon>Pseudomonadota</taxon>
        <taxon>Gammaproteobacteria</taxon>
        <taxon>Methylococcales</taxon>
        <taxon>Methylococcaceae</taxon>
        <taxon>Methylomonas</taxon>
    </lineage>
</organism>
<evidence type="ECO:0000256" key="4">
    <source>
        <dbReference type="ARBA" id="ARBA00022691"/>
    </source>
</evidence>
<evidence type="ECO:0000256" key="5">
    <source>
        <dbReference type="ARBA" id="ARBA00022723"/>
    </source>
</evidence>
<dbReference type="PROSITE" id="PS51918">
    <property type="entry name" value="RADICAL_SAM"/>
    <property type="match status" value="1"/>
</dbReference>
<keyword evidence="8" id="KW-0411">Iron-sulfur</keyword>
<dbReference type="SFLD" id="SFLDS00029">
    <property type="entry name" value="Radical_SAM"/>
    <property type="match status" value="1"/>
</dbReference>
<dbReference type="PIRSF" id="PIRSF000371">
    <property type="entry name" value="PFL_act_enz"/>
    <property type="match status" value="1"/>
</dbReference>
<dbReference type="KEGG" id="mdn:JT25_016500"/>
<sequence length="298" mass="33699">MDSKAYIFDIKRNTSEDGPGIRTTVFFKGCPLSCSWCQNPEGIASGPSLSFRAELCHPDDCERPCIKACKTKALTLRDRQLRLDRERCDQCGRCAAVCSRHALEQVGQWLSVDELFYRVAIDKPFFDATGGGVTASGGECTMQMSFLHEFFKKLKAAGIRTAIETNGMFNFGRFARLLLPWLDLIYFDLKLIDEAASIQHTGHSNRPILDNLLRLTECAEIPVKVRIPLIPNITATDENLCGIARFLREHRIKQVSALPYNPLWLDKLQRFGIDVEYRHSAFMSDTEIEHCIDCLQAS</sequence>
<evidence type="ECO:0000256" key="2">
    <source>
        <dbReference type="ARBA" id="ARBA00009777"/>
    </source>
</evidence>
<dbReference type="InterPro" id="IPR007197">
    <property type="entry name" value="rSAM"/>
</dbReference>
<dbReference type="InterPro" id="IPR058240">
    <property type="entry name" value="rSAM_sf"/>
</dbReference>
<dbReference type="InterPro" id="IPR017896">
    <property type="entry name" value="4Fe4S_Fe-S-bd"/>
</dbReference>
<evidence type="ECO:0000313" key="12">
    <source>
        <dbReference type="Proteomes" id="UP000030512"/>
    </source>
</evidence>
<dbReference type="GO" id="GO:0051539">
    <property type="term" value="F:4 iron, 4 sulfur cluster binding"/>
    <property type="evidence" value="ECO:0007669"/>
    <property type="project" value="UniProtKB-KW"/>
</dbReference>
<dbReference type="SFLD" id="SFLDG01118">
    <property type="entry name" value="activating_enzymes__group_2"/>
    <property type="match status" value="1"/>
</dbReference>
<proteinExistence type="inferred from homology"/>
<dbReference type="AlphaFoldDB" id="A0A126T7P8"/>
<dbReference type="PANTHER" id="PTHR30352:SF4">
    <property type="entry name" value="PYRUVATE FORMATE-LYASE 2-ACTIVATING ENZYME"/>
    <property type="match status" value="1"/>
</dbReference>
<comment type="similarity">
    <text evidence="2">Belongs to the organic radical-activating enzymes family.</text>
</comment>
<evidence type="ECO:0000313" key="11">
    <source>
        <dbReference type="EMBL" id="AMK78060.1"/>
    </source>
</evidence>
<feature type="domain" description="Radical SAM core" evidence="10">
    <location>
        <begin position="16"/>
        <end position="297"/>
    </location>
</feature>
<dbReference type="InterPro" id="IPR057431">
    <property type="entry name" value="LdpA_Fe-S-bd"/>
</dbReference>
<dbReference type="InterPro" id="IPR013785">
    <property type="entry name" value="Aldolase_TIM"/>
</dbReference>
<evidence type="ECO:0000256" key="3">
    <source>
        <dbReference type="ARBA" id="ARBA00022485"/>
    </source>
</evidence>
<dbReference type="SUPFAM" id="SSF54862">
    <property type="entry name" value="4Fe-4S ferredoxins"/>
    <property type="match status" value="1"/>
</dbReference>
<dbReference type="PROSITE" id="PS01087">
    <property type="entry name" value="RADICAL_ACTIVATING"/>
    <property type="match status" value="1"/>
</dbReference>
<dbReference type="PANTHER" id="PTHR30352">
    <property type="entry name" value="PYRUVATE FORMATE-LYASE-ACTIVATING ENZYME"/>
    <property type="match status" value="1"/>
</dbReference>
<evidence type="ECO:0000256" key="6">
    <source>
        <dbReference type="ARBA" id="ARBA00023002"/>
    </source>
</evidence>
<keyword evidence="5" id="KW-0479">Metal-binding</keyword>
<dbReference type="InterPro" id="IPR012839">
    <property type="entry name" value="Organic_radical_activase"/>
</dbReference>
<dbReference type="GO" id="GO:0016491">
    <property type="term" value="F:oxidoreductase activity"/>
    <property type="evidence" value="ECO:0007669"/>
    <property type="project" value="UniProtKB-KW"/>
</dbReference>
<reference evidence="11 12" key="1">
    <citation type="journal article" date="2015" name="Environ. Microbiol.">
        <title>Methane oxidation coupled to nitrate reduction under hypoxia by the Gammaproteobacterium Methylomonas denitrificans, sp. nov. type strain FJG1.</title>
        <authorList>
            <person name="Kits K.D."/>
            <person name="Klotz M.G."/>
            <person name="Stein L.Y."/>
        </authorList>
    </citation>
    <scope>NUCLEOTIDE SEQUENCE [LARGE SCALE GENOMIC DNA]</scope>
    <source>
        <strain evidence="11 12">FJG1</strain>
    </source>
</reference>
<dbReference type="NCBIfam" id="TIGR02494">
    <property type="entry name" value="PFLE_PFLC"/>
    <property type="match status" value="1"/>
</dbReference>
<name>A0A126T7P8_9GAMM</name>
<dbReference type="Gene3D" id="3.20.20.70">
    <property type="entry name" value="Aldolase class I"/>
    <property type="match status" value="1"/>
</dbReference>
<dbReference type="Pfam" id="PF13353">
    <property type="entry name" value="Fer4_12"/>
    <property type="match status" value="1"/>
</dbReference>
<dbReference type="InterPro" id="IPR001989">
    <property type="entry name" value="Radical_activat_CS"/>
</dbReference>
<protein>
    <submittedName>
        <fullName evidence="11">Uncharacterized protein</fullName>
    </submittedName>
</protein>
<dbReference type="InterPro" id="IPR040074">
    <property type="entry name" value="BssD/PflA/YjjW"/>
</dbReference>
<keyword evidence="7" id="KW-0408">Iron</keyword>
<keyword evidence="4" id="KW-0949">S-adenosyl-L-methionine</keyword>
<dbReference type="Proteomes" id="UP000030512">
    <property type="component" value="Chromosome"/>
</dbReference>